<dbReference type="AlphaFoldDB" id="A0A0X9VYA6"/>
<dbReference type="CDD" id="cd09086">
    <property type="entry name" value="ExoIII-like_AP-endo"/>
    <property type="match status" value="1"/>
</dbReference>
<comment type="similarity">
    <text evidence="2">Belongs to the DNA repair enzymes AP/ExoA family.</text>
</comment>
<feature type="binding site" evidence="7">
    <location>
        <position position="153"/>
    </location>
    <ligand>
        <name>Mg(2+)</name>
        <dbReference type="ChEBI" id="CHEBI:18420"/>
        <label>1</label>
    </ligand>
</feature>
<keyword evidence="3 7" id="KW-0479">Metal-binding</keyword>
<keyword evidence="4 10" id="KW-0378">Hydrolase</keyword>
<dbReference type="GO" id="GO:0003677">
    <property type="term" value="F:DNA binding"/>
    <property type="evidence" value="ECO:0007669"/>
    <property type="project" value="InterPro"/>
</dbReference>
<evidence type="ECO:0000256" key="7">
    <source>
        <dbReference type="PIRSR" id="PIRSR604808-2"/>
    </source>
</evidence>
<dbReference type="PROSITE" id="PS00728">
    <property type="entry name" value="AP_NUCLEASE_F1_3"/>
    <property type="match status" value="1"/>
</dbReference>
<dbReference type="InterPro" id="IPR004808">
    <property type="entry name" value="AP_endonuc_1"/>
</dbReference>
<keyword evidence="5 7" id="KW-0460">Magnesium</keyword>
<comment type="cofactor">
    <cofactor evidence="7">
        <name>Mg(2+)</name>
        <dbReference type="ChEBI" id="CHEBI:18420"/>
    </cofactor>
    <cofactor evidence="7">
        <name>Mn(2+)</name>
        <dbReference type="ChEBI" id="CHEBI:29035"/>
    </cofactor>
    <text evidence="7">Probably binds two magnesium or manganese ions per subunit.</text>
</comment>
<feature type="active site" evidence="6">
    <location>
        <position position="109"/>
    </location>
</feature>
<dbReference type="GO" id="GO:0006281">
    <property type="term" value="P:DNA repair"/>
    <property type="evidence" value="ECO:0007669"/>
    <property type="project" value="InterPro"/>
</dbReference>
<evidence type="ECO:0000259" key="9">
    <source>
        <dbReference type="Pfam" id="PF03372"/>
    </source>
</evidence>
<reference evidence="10 11" key="1">
    <citation type="submission" date="2016-01" db="EMBL/GenBank/DDBJ databases">
        <title>Genome sequence of Ca. Arsenophonus lipopteni, the exclusive symbiont of a blood sucking fly Lipoptena cervi (Diptera: Hippoboscidae).</title>
        <authorList>
            <person name="Novakova E."/>
            <person name="Hypsa V."/>
            <person name="Nguyen P."/>
            <person name="Husnik F."/>
            <person name="Darby A.C."/>
        </authorList>
    </citation>
    <scope>NUCLEOTIDE SEQUENCE [LARGE SCALE GENOMIC DNA]</scope>
    <source>
        <strain evidence="10 11">CB</strain>
    </source>
</reference>
<dbReference type="InterPro" id="IPR005135">
    <property type="entry name" value="Endo/exonuclease/phosphatase"/>
</dbReference>
<organism evidence="10 11">
    <name type="scientific">Candidatus Arsenophonus lipoptenae</name>
    <dbReference type="NCBI Taxonomy" id="634113"/>
    <lineage>
        <taxon>Bacteria</taxon>
        <taxon>Pseudomonadati</taxon>
        <taxon>Pseudomonadota</taxon>
        <taxon>Gammaproteobacteria</taxon>
        <taxon>Enterobacterales</taxon>
        <taxon>Morganellaceae</taxon>
        <taxon>Arsenophonus</taxon>
    </lineage>
</organism>
<sequence>MKFISFNINSIRAHIHQLKAIIKKHNPDLIGLQETKVDDSVFPLDEVDQLGYNMVYYGQKAHYGVAIFCKQKIINIQKGFPNDNRNAKRRIITVDIETKKGSITIINGYFPQGETRYHPTKFAEKKEFFQNLQNYLKKNILPQSNIIIMGDMNISPTDHDIGIGEINKKRWLNSGKCSFLPEERKWMNKLQSLGLIDTYREKNPNTTNRFSWFDYRSHGFMKNRGLRIDFILVSNSLFYYCTETGIDYEIRSMKKPSDHAPIWAKFNFE</sequence>
<evidence type="ECO:0000313" key="11">
    <source>
        <dbReference type="Proteomes" id="UP000069926"/>
    </source>
</evidence>
<dbReference type="Pfam" id="PF03372">
    <property type="entry name" value="Exo_endo_phos"/>
    <property type="match status" value="1"/>
</dbReference>
<evidence type="ECO:0000256" key="6">
    <source>
        <dbReference type="PIRSR" id="PIRSR604808-1"/>
    </source>
</evidence>
<evidence type="ECO:0000256" key="4">
    <source>
        <dbReference type="ARBA" id="ARBA00022801"/>
    </source>
</evidence>
<feature type="binding site" evidence="7">
    <location>
        <position position="151"/>
    </location>
    <ligand>
        <name>Mg(2+)</name>
        <dbReference type="ChEBI" id="CHEBI:18420"/>
        <label>1</label>
    </ligand>
</feature>
<proteinExistence type="inferred from homology"/>
<comment type="cofactor">
    <cofactor evidence="1">
        <name>Mn(2+)</name>
        <dbReference type="ChEBI" id="CHEBI:29035"/>
    </cofactor>
</comment>
<feature type="site" description="Transition state stabilizer" evidence="8">
    <location>
        <position position="153"/>
    </location>
</feature>
<feature type="domain" description="Endonuclease/exonuclease/phosphatase" evidence="9">
    <location>
        <begin position="4"/>
        <end position="259"/>
    </location>
</feature>
<dbReference type="PROSITE" id="PS51435">
    <property type="entry name" value="AP_NUCLEASE_F1_4"/>
    <property type="match status" value="1"/>
</dbReference>
<dbReference type="PANTHER" id="PTHR43250:SF2">
    <property type="entry name" value="EXODEOXYRIBONUCLEASE III"/>
    <property type="match status" value="1"/>
</dbReference>
<dbReference type="OrthoDB" id="9803914at2"/>
<accession>A0A0X9VYA6</accession>
<evidence type="ECO:0000313" key="10">
    <source>
        <dbReference type="EMBL" id="AMA64655.1"/>
    </source>
</evidence>
<dbReference type="RefSeq" id="WP_066282623.1">
    <property type="nucleotide sequence ID" value="NZ_CP013920.1"/>
</dbReference>
<feature type="binding site" evidence="7">
    <location>
        <position position="34"/>
    </location>
    <ligand>
        <name>Mg(2+)</name>
        <dbReference type="ChEBI" id="CHEBI:18420"/>
        <label>1</label>
    </ligand>
</feature>
<evidence type="ECO:0000256" key="5">
    <source>
        <dbReference type="ARBA" id="ARBA00022842"/>
    </source>
</evidence>
<dbReference type="GO" id="GO:0046872">
    <property type="term" value="F:metal ion binding"/>
    <property type="evidence" value="ECO:0007669"/>
    <property type="project" value="UniProtKB-KW"/>
</dbReference>
<gene>
    <name evidence="10" type="primary">xthA</name>
    <name evidence="10" type="ORF">AUT07_00062</name>
</gene>
<dbReference type="InterPro" id="IPR037493">
    <property type="entry name" value="ExoIII-like"/>
</dbReference>
<keyword evidence="11" id="KW-1185">Reference proteome</keyword>
<feature type="binding site" evidence="7">
    <location>
        <position position="259"/>
    </location>
    <ligand>
        <name>Mg(2+)</name>
        <dbReference type="ChEBI" id="CHEBI:18420"/>
        <label>1</label>
    </ligand>
</feature>
<feature type="active site" description="Proton donor/acceptor" evidence="6">
    <location>
        <position position="151"/>
    </location>
</feature>
<dbReference type="PANTHER" id="PTHR43250">
    <property type="entry name" value="EXODEOXYRIBONUCLEASE III"/>
    <property type="match status" value="1"/>
</dbReference>
<evidence type="ECO:0000256" key="1">
    <source>
        <dbReference type="ARBA" id="ARBA00001936"/>
    </source>
</evidence>
<dbReference type="InterPro" id="IPR020848">
    <property type="entry name" value="AP_endonuclease_F1_CS"/>
</dbReference>
<dbReference type="EMBL" id="CP013920">
    <property type="protein sequence ID" value="AMA64655.1"/>
    <property type="molecule type" value="Genomic_DNA"/>
</dbReference>
<feature type="active site" description="Proton acceptor" evidence="6">
    <location>
        <position position="259"/>
    </location>
</feature>
<name>A0A0X9VYA6_9GAMM</name>
<evidence type="ECO:0000256" key="3">
    <source>
        <dbReference type="ARBA" id="ARBA00022723"/>
    </source>
</evidence>
<dbReference type="GO" id="GO:0004519">
    <property type="term" value="F:endonuclease activity"/>
    <property type="evidence" value="ECO:0007669"/>
    <property type="project" value="InterPro"/>
</dbReference>
<dbReference type="STRING" id="634113.AUT07_00062"/>
<feature type="binding site" evidence="7">
    <location>
        <position position="7"/>
    </location>
    <ligand>
        <name>Mg(2+)</name>
        <dbReference type="ChEBI" id="CHEBI:18420"/>
        <label>1</label>
    </ligand>
</feature>
<dbReference type="Gene3D" id="3.60.10.10">
    <property type="entry name" value="Endonuclease/exonuclease/phosphatase"/>
    <property type="match status" value="1"/>
</dbReference>
<dbReference type="EC" id="3.1.11.2" evidence="10"/>
<dbReference type="NCBIfam" id="TIGR00195">
    <property type="entry name" value="exoDNase_III"/>
    <property type="match status" value="1"/>
</dbReference>
<dbReference type="Proteomes" id="UP000069926">
    <property type="component" value="Chromosome"/>
</dbReference>
<dbReference type="PROSITE" id="PS00726">
    <property type="entry name" value="AP_NUCLEASE_F1_1"/>
    <property type="match status" value="1"/>
</dbReference>
<dbReference type="PATRIC" id="fig|634113.3.peg.59"/>
<dbReference type="KEGG" id="asy:AUT07_00062"/>
<evidence type="ECO:0000256" key="2">
    <source>
        <dbReference type="ARBA" id="ARBA00007092"/>
    </source>
</evidence>
<feature type="site" description="Interaction with DNA substrate" evidence="8">
    <location>
        <position position="259"/>
    </location>
</feature>
<dbReference type="InterPro" id="IPR036691">
    <property type="entry name" value="Endo/exonu/phosph_ase_sf"/>
</dbReference>
<protein>
    <submittedName>
        <fullName evidence="10">Exodeoxyribonuclease III</fullName>
        <ecNumber evidence="10">3.1.11.2</ecNumber>
    </submittedName>
</protein>
<dbReference type="InterPro" id="IPR020847">
    <property type="entry name" value="AP_endonuclease_F1_BS"/>
</dbReference>
<dbReference type="NCBIfam" id="TIGR00633">
    <property type="entry name" value="xth"/>
    <property type="match status" value="1"/>
</dbReference>
<evidence type="ECO:0000256" key="8">
    <source>
        <dbReference type="PIRSR" id="PIRSR604808-3"/>
    </source>
</evidence>
<dbReference type="GO" id="GO:0008311">
    <property type="term" value="F:double-stranded DNA 3'-5' DNA exonuclease activity"/>
    <property type="evidence" value="ECO:0007669"/>
    <property type="project" value="UniProtKB-EC"/>
</dbReference>
<dbReference type="NCBIfam" id="NF008733">
    <property type="entry name" value="PRK11756.1"/>
    <property type="match status" value="1"/>
</dbReference>
<feature type="site" description="Important for catalytic activity" evidence="8">
    <location>
        <position position="229"/>
    </location>
</feature>
<feature type="binding site" evidence="7">
    <location>
        <position position="258"/>
    </location>
    <ligand>
        <name>Mg(2+)</name>
        <dbReference type="ChEBI" id="CHEBI:18420"/>
        <label>1</label>
    </ligand>
</feature>
<keyword evidence="7" id="KW-0464">Manganese</keyword>
<dbReference type="SUPFAM" id="SSF56219">
    <property type="entry name" value="DNase I-like"/>
    <property type="match status" value="1"/>
</dbReference>